<comment type="caution">
    <text evidence="6">The sequence shown here is derived from an EMBL/GenBank/DDBJ whole genome shotgun (WGS) entry which is preliminary data.</text>
</comment>
<dbReference type="InterPro" id="IPR001638">
    <property type="entry name" value="Solute-binding_3/MltF_N"/>
</dbReference>
<dbReference type="RefSeq" id="WP_068735275.1">
    <property type="nucleotide sequence ID" value="NZ_LVYV01000023.1"/>
</dbReference>
<proteinExistence type="inferred from homology"/>
<dbReference type="AlphaFoldDB" id="A0A163YS00"/>
<feature type="signal peptide" evidence="4">
    <location>
        <begin position="1"/>
        <end position="21"/>
    </location>
</feature>
<reference evidence="6 7" key="1">
    <citation type="submission" date="2016-03" db="EMBL/GenBank/DDBJ databases">
        <title>Microsymbionts genomes from the relict species Vavilovia formosa (Stev.) Fed.</title>
        <authorList>
            <person name="Kopat V."/>
            <person name="Chirak E."/>
            <person name="Kimeklis A."/>
            <person name="Andronov E."/>
        </authorList>
    </citation>
    <scope>NUCLEOTIDE SEQUENCE [LARGE SCALE GENOMIC DNA]</scope>
    <source>
        <strain evidence="6 7">Vaf07</strain>
    </source>
</reference>
<gene>
    <name evidence="6" type="ORF">A4A58_10745</name>
</gene>
<name>A0A163YS00_9BRAD</name>
<organism evidence="6 7">
    <name type="scientific">Tardiphaga robiniae</name>
    <dbReference type="NCBI Taxonomy" id="943830"/>
    <lineage>
        <taxon>Bacteria</taxon>
        <taxon>Pseudomonadati</taxon>
        <taxon>Pseudomonadota</taxon>
        <taxon>Alphaproteobacteria</taxon>
        <taxon>Hyphomicrobiales</taxon>
        <taxon>Nitrobacteraceae</taxon>
        <taxon>Tardiphaga</taxon>
    </lineage>
</organism>
<evidence type="ECO:0000256" key="1">
    <source>
        <dbReference type="ARBA" id="ARBA00004418"/>
    </source>
</evidence>
<feature type="chain" id="PRO_5007848043" description="Solute-binding protein family 3/N-terminal domain-containing protein" evidence="4">
    <location>
        <begin position="22"/>
        <end position="342"/>
    </location>
</feature>
<dbReference type="PANTHER" id="PTHR30024:SF47">
    <property type="entry name" value="TAURINE-BINDING PERIPLASMIC PROTEIN"/>
    <property type="match status" value="1"/>
</dbReference>
<dbReference type="GO" id="GO:0042597">
    <property type="term" value="C:periplasmic space"/>
    <property type="evidence" value="ECO:0007669"/>
    <property type="project" value="UniProtKB-SubCell"/>
</dbReference>
<dbReference type="Proteomes" id="UP000076574">
    <property type="component" value="Unassembled WGS sequence"/>
</dbReference>
<dbReference type="STRING" id="943830.A4A58_10745"/>
<evidence type="ECO:0000259" key="5">
    <source>
        <dbReference type="SMART" id="SM00062"/>
    </source>
</evidence>
<evidence type="ECO:0000256" key="3">
    <source>
        <dbReference type="ARBA" id="ARBA00022729"/>
    </source>
</evidence>
<sequence length="342" mass="36418">MLKRLLVAVGVAMSMLGLANAQEMKTVKVGTTNLSSDIGLFLAEKRGYFKEEGVKVELIPFDSGAKMVAPLGAGDLDASAGAASAGLYNAVNRGLKLKMVADKGTNIAGYSYKALMVRKDLIESGAFKSLADLKGKKVAIIANGAADESVINQALKKAGLKDEDIEKVFLPFPQHLTAFANKAIDAAISAEPGVTAMVRNNVAVRFTGLDDFYPVQQTAMLLINGKFAEDRKTVTAFLKAYLRGVRAYAATLKDGKIAGPGAEDMIKDIAEMTGIKDMALLHQIVPVFIDPDGQINLPSVETDLAYFKSRGLVTSDIEAAKVVDMSYVDALKPVLGPFARPK</sequence>
<dbReference type="OrthoDB" id="9815602at2"/>
<evidence type="ECO:0000313" key="6">
    <source>
        <dbReference type="EMBL" id="KZD22489.1"/>
    </source>
</evidence>
<keyword evidence="3 4" id="KW-0732">Signal</keyword>
<dbReference type="PANTHER" id="PTHR30024">
    <property type="entry name" value="ALIPHATIC SULFONATES-BINDING PROTEIN-RELATED"/>
    <property type="match status" value="1"/>
</dbReference>
<dbReference type="Gene3D" id="3.40.190.10">
    <property type="entry name" value="Periplasmic binding protein-like II"/>
    <property type="match status" value="2"/>
</dbReference>
<dbReference type="InterPro" id="IPR015168">
    <property type="entry name" value="SsuA/THI5"/>
</dbReference>
<accession>A0A163YS00</accession>
<evidence type="ECO:0000313" key="7">
    <source>
        <dbReference type="Proteomes" id="UP000076574"/>
    </source>
</evidence>
<comment type="similarity">
    <text evidence="2">Belongs to the bacterial solute-binding protein SsuA/TauA family.</text>
</comment>
<evidence type="ECO:0000256" key="2">
    <source>
        <dbReference type="ARBA" id="ARBA00010742"/>
    </source>
</evidence>
<comment type="subcellular location">
    <subcellularLocation>
        <location evidence="1">Periplasm</location>
    </subcellularLocation>
</comment>
<feature type="domain" description="Solute-binding protein family 3/N-terminal" evidence="5">
    <location>
        <begin position="26"/>
        <end position="261"/>
    </location>
</feature>
<dbReference type="SUPFAM" id="SSF53850">
    <property type="entry name" value="Periplasmic binding protein-like II"/>
    <property type="match status" value="1"/>
</dbReference>
<protein>
    <recommendedName>
        <fullName evidence="5">Solute-binding protein family 3/N-terminal domain-containing protein</fullName>
    </recommendedName>
</protein>
<evidence type="ECO:0000256" key="4">
    <source>
        <dbReference type="SAM" id="SignalP"/>
    </source>
</evidence>
<keyword evidence="7" id="KW-1185">Reference proteome</keyword>
<dbReference type="SMART" id="SM00062">
    <property type="entry name" value="PBPb"/>
    <property type="match status" value="1"/>
</dbReference>
<dbReference type="Pfam" id="PF09084">
    <property type="entry name" value="NMT1"/>
    <property type="match status" value="1"/>
</dbReference>
<dbReference type="EMBL" id="LVYV01000023">
    <property type="protein sequence ID" value="KZD22489.1"/>
    <property type="molecule type" value="Genomic_DNA"/>
</dbReference>